<name>A0ABR4HPA0_9EURO</name>
<proteinExistence type="predicted"/>
<evidence type="ECO:0000313" key="1">
    <source>
        <dbReference type="EMBL" id="KAL2817309.1"/>
    </source>
</evidence>
<gene>
    <name evidence="1" type="ORF">BJX63DRAFT_429710</name>
</gene>
<dbReference type="Proteomes" id="UP001610334">
    <property type="component" value="Unassembled WGS sequence"/>
</dbReference>
<keyword evidence="2" id="KW-1185">Reference proteome</keyword>
<dbReference type="InterPro" id="IPR022190">
    <property type="entry name" value="DUF3716"/>
</dbReference>
<comment type="caution">
    <text evidence="1">The sequence shown here is derived from an EMBL/GenBank/DDBJ whole genome shotgun (WGS) entry which is preliminary data.</text>
</comment>
<dbReference type="Pfam" id="PF12511">
    <property type="entry name" value="DUF3716"/>
    <property type="match status" value="1"/>
</dbReference>
<reference evidence="1 2" key="1">
    <citation type="submission" date="2024-07" db="EMBL/GenBank/DDBJ databases">
        <title>Section-level genome sequencing and comparative genomics of Aspergillus sections Usti and Cavernicolus.</title>
        <authorList>
            <consortium name="Lawrence Berkeley National Laboratory"/>
            <person name="Nybo J.L."/>
            <person name="Vesth T.C."/>
            <person name="Theobald S."/>
            <person name="Frisvad J.C."/>
            <person name="Larsen T.O."/>
            <person name="Kjaerboelling I."/>
            <person name="Rothschild-Mancinelli K."/>
            <person name="Lyhne E.K."/>
            <person name="Kogle M.E."/>
            <person name="Barry K."/>
            <person name="Clum A."/>
            <person name="Na H."/>
            <person name="Ledsgaard L."/>
            <person name="Lin J."/>
            <person name="Lipzen A."/>
            <person name="Kuo A."/>
            <person name="Riley R."/>
            <person name="Mondo S."/>
            <person name="Labutti K."/>
            <person name="Haridas S."/>
            <person name="Pangalinan J."/>
            <person name="Salamov A.A."/>
            <person name="Simmons B.A."/>
            <person name="Magnuson J.K."/>
            <person name="Chen J."/>
            <person name="Drula E."/>
            <person name="Henrissat B."/>
            <person name="Wiebenga A."/>
            <person name="Lubbers R.J."/>
            <person name="Gomes A.C."/>
            <person name="Makela M.R."/>
            <person name="Stajich J."/>
            <person name="Grigoriev I.V."/>
            <person name="Mortensen U.H."/>
            <person name="De Vries R.P."/>
            <person name="Baker S.E."/>
            <person name="Andersen M.R."/>
        </authorList>
    </citation>
    <scope>NUCLEOTIDE SEQUENCE [LARGE SCALE GENOMIC DNA]</scope>
    <source>
        <strain evidence="1 2">CBS 588.65</strain>
    </source>
</reference>
<evidence type="ECO:0000313" key="2">
    <source>
        <dbReference type="Proteomes" id="UP001610334"/>
    </source>
</evidence>
<protein>
    <submittedName>
        <fullName evidence="1">Uncharacterized protein</fullName>
    </submittedName>
</protein>
<dbReference type="EMBL" id="JBFXLT010000018">
    <property type="protein sequence ID" value="KAL2817309.1"/>
    <property type="molecule type" value="Genomic_DNA"/>
</dbReference>
<organism evidence="1 2">
    <name type="scientific">Aspergillus granulosus</name>
    <dbReference type="NCBI Taxonomy" id="176169"/>
    <lineage>
        <taxon>Eukaryota</taxon>
        <taxon>Fungi</taxon>
        <taxon>Dikarya</taxon>
        <taxon>Ascomycota</taxon>
        <taxon>Pezizomycotina</taxon>
        <taxon>Eurotiomycetes</taxon>
        <taxon>Eurotiomycetidae</taxon>
        <taxon>Eurotiales</taxon>
        <taxon>Aspergillaceae</taxon>
        <taxon>Aspergillus</taxon>
        <taxon>Aspergillus subgen. Nidulantes</taxon>
    </lineage>
</organism>
<accession>A0ABR4HPA0</accession>
<sequence length="186" mass="19573">MANNNEPVPGLLAAQHLNLNNFAGRVSTIMTALAALPQPTVDVLNGVECGHCAPGFGPFTNCVSVASYLSGSCTNCHFNSSGARCSLRAPLLPPEEEEGGEEKEEDDDDEGLGYLGPYTVRAPRDAATNRRNAARLHRLFIMAATSFDAAAAGLAAVAQACTVVADSFAEDLNKLDVELFDEDGDE</sequence>